<keyword evidence="1" id="KW-0677">Repeat</keyword>
<evidence type="ECO:0000313" key="4">
    <source>
        <dbReference type="Proteomes" id="UP000183015"/>
    </source>
</evidence>
<evidence type="ECO:0000256" key="1">
    <source>
        <dbReference type="PROSITE-ProRule" id="PRU01251"/>
    </source>
</evidence>
<dbReference type="EMBL" id="FOAZ01000065">
    <property type="protein sequence ID" value="SEM81903.1"/>
    <property type="molecule type" value="Genomic_DNA"/>
</dbReference>
<dbReference type="AlphaFoldDB" id="A0A1H8BGF2"/>
<organism evidence="3 4">
    <name type="scientific">Streptacidiphilus jiangxiensis</name>
    <dbReference type="NCBI Taxonomy" id="235985"/>
    <lineage>
        <taxon>Bacteria</taxon>
        <taxon>Bacillati</taxon>
        <taxon>Actinomycetota</taxon>
        <taxon>Actinomycetes</taxon>
        <taxon>Kitasatosporales</taxon>
        <taxon>Streptomycetaceae</taxon>
        <taxon>Streptacidiphilus</taxon>
    </lineage>
</organism>
<dbReference type="STRING" id="235985.SAMN05414137_1658"/>
<gene>
    <name evidence="3" type="ORF">SAMN05414137_1658</name>
</gene>
<keyword evidence="4" id="KW-1185">Reference proteome</keyword>
<protein>
    <submittedName>
        <fullName evidence="3">Clp amino terminal domain-containing protein, pathogenicity island component</fullName>
    </submittedName>
</protein>
<accession>A0A1H8BGF2</accession>
<dbReference type="InterPro" id="IPR036628">
    <property type="entry name" value="Clp_N_dom_sf"/>
</dbReference>
<dbReference type="Pfam" id="PF02861">
    <property type="entry name" value="Clp_N"/>
    <property type="match status" value="2"/>
</dbReference>
<evidence type="ECO:0000259" key="2">
    <source>
        <dbReference type="PROSITE" id="PS51903"/>
    </source>
</evidence>
<reference evidence="4" key="1">
    <citation type="submission" date="2016-10" db="EMBL/GenBank/DDBJ databases">
        <authorList>
            <person name="Varghese N."/>
        </authorList>
    </citation>
    <scope>NUCLEOTIDE SEQUENCE [LARGE SCALE GENOMIC DNA]</scope>
    <source>
        <strain evidence="4">DSM 45096 / BCRC 16803 / CGMCC 4.1857 / CIP 109030 / JCM 12277 / KCTC 19219 / NBRC 100920 / 33214</strain>
    </source>
</reference>
<feature type="domain" description="Clp R" evidence="2">
    <location>
        <begin position="2"/>
        <end position="183"/>
    </location>
</feature>
<proteinExistence type="predicted"/>
<name>A0A1H8BGF2_STRJI</name>
<dbReference type="PROSITE" id="PS51903">
    <property type="entry name" value="CLP_R"/>
    <property type="match status" value="1"/>
</dbReference>
<dbReference type="PANTHER" id="PTHR47016:SF5">
    <property type="entry name" value="CLP DOMAIN SUPERFAMILY PROTEIN"/>
    <property type="match status" value="1"/>
</dbReference>
<dbReference type="eggNOG" id="COG0542">
    <property type="taxonomic scope" value="Bacteria"/>
</dbReference>
<dbReference type="InterPro" id="IPR044217">
    <property type="entry name" value="CLPT1/2"/>
</dbReference>
<dbReference type="Gene3D" id="1.10.1780.10">
    <property type="entry name" value="Clp, N-terminal domain"/>
    <property type="match status" value="2"/>
</dbReference>
<sequence>MFERFTPDCRRTVVLAQEEARMLHHRTTGSEHLLLGLLGLGHGNAATLLTEGGLDLAAARSAVQRLHSEPELDAEALDTIGIDLDAVREKVEAVFGVGALSGATGPAARRRQGAGRLPGGHLPFTPDAKKALELSLREALAAKSREILPEHLLLGLISGDVPAARLLADHGFDLATLRARLLA</sequence>
<dbReference type="OrthoDB" id="3628183at2"/>
<evidence type="ECO:0000313" key="3">
    <source>
        <dbReference type="EMBL" id="SEM81903.1"/>
    </source>
</evidence>
<dbReference type="PANTHER" id="PTHR47016">
    <property type="entry name" value="ATP-DEPENDENT CLP PROTEASE ATP-BINDING SUBUNIT CLPT1, CHLOROPLASTIC"/>
    <property type="match status" value="1"/>
</dbReference>
<dbReference type="Proteomes" id="UP000183015">
    <property type="component" value="Unassembled WGS sequence"/>
</dbReference>
<dbReference type="InterPro" id="IPR004176">
    <property type="entry name" value="Clp_R_N"/>
</dbReference>
<dbReference type="SUPFAM" id="SSF81923">
    <property type="entry name" value="Double Clp-N motif"/>
    <property type="match status" value="2"/>
</dbReference>